<name>A0A4R4W1N4_9PSEU</name>
<feature type="region of interest" description="Disordered" evidence="2">
    <location>
        <begin position="36"/>
        <end position="58"/>
    </location>
</feature>
<proteinExistence type="inferred from homology"/>
<dbReference type="EMBL" id="SMKS01000004">
    <property type="protein sequence ID" value="TDD09304.1"/>
    <property type="molecule type" value="Genomic_DNA"/>
</dbReference>
<organism evidence="3 4">
    <name type="scientific">Saccharopolyspora terrae</name>
    <dbReference type="NCBI Taxonomy" id="2530384"/>
    <lineage>
        <taxon>Bacteria</taxon>
        <taxon>Bacillati</taxon>
        <taxon>Actinomycetota</taxon>
        <taxon>Actinomycetes</taxon>
        <taxon>Pseudonocardiales</taxon>
        <taxon>Pseudonocardiaceae</taxon>
        <taxon>Saccharopolyspora</taxon>
    </lineage>
</organism>
<gene>
    <name evidence="3" type="ORF">E1181_04855</name>
</gene>
<sequence length="121" mass="12834">MTAAATKPEESASDEALEERGDLHINRSVLRKIAEHAADVDPGSARSGRKHAAGAEISGPDDALRVRLTVALRYPNPVRDTVASMRERVEAELSRIAGCTVRSIDVTVSGLVPPAAAPRVE</sequence>
<dbReference type="AlphaFoldDB" id="A0A4R4W1N4"/>
<evidence type="ECO:0000256" key="1">
    <source>
        <dbReference type="ARBA" id="ARBA00005721"/>
    </source>
</evidence>
<reference evidence="3 4" key="1">
    <citation type="submission" date="2019-03" db="EMBL/GenBank/DDBJ databases">
        <title>Draft genome sequences of novel Actinobacteria.</title>
        <authorList>
            <person name="Sahin N."/>
            <person name="Ay H."/>
            <person name="Saygin H."/>
        </authorList>
    </citation>
    <scope>NUCLEOTIDE SEQUENCE [LARGE SCALE GENOMIC DNA]</scope>
    <source>
        <strain evidence="3 4">16K309</strain>
    </source>
</reference>
<dbReference type="Proteomes" id="UP000295674">
    <property type="component" value="Unassembled WGS sequence"/>
</dbReference>
<evidence type="ECO:0000313" key="3">
    <source>
        <dbReference type="EMBL" id="TDD09304.1"/>
    </source>
</evidence>
<feature type="region of interest" description="Disordered" evidence="2">
    <location>
        <begin position="1"/>
        <end position="23"/>
    </location>
</feature>
<dbReference type="Pfam" id="PF03780">
    <property type="entry name" value="Asp23"/>
    <property type="match status" value="1"/>
</dbReference>
<evidence type="ECO:0000256" key="2">
    <source>
        <dbReference type="SAM" id="MobiDB-lite"/>
    </source>
</evidence>
<evidence type="ECO:0000313" key="4">
    <source>
        <dbReference type="Proteomes" id="UP000295674"/>
    </source>
</evidence>
<accession>A0A4R4W1N4</accession>
<dbReference type="RefSeq" id="WP_132672663.1">
    <property type="nucleotide sequence ID" value="NZ_SMKS01000004.1"/>
</dbReference>
<dbReference type="OrthoDB" id="3699309at2"/>
<keyword evidence="4" id="KW-1185">Reference proteome</keyword>
<comment type="similarity">
    <text evidence="1">Belongs to the asp23 family.</text>
</comment>
<protein>
    <submittedName>
        <fullName evidence="3">Asp23/Gls24 family envelope stress response protein</fullName>
    </submittedName>
</protein>
<dbReference type="InterPro" id="IPR005531">
    <property type="entry name" value="Asp23"/>
</dbReference>
<comment type="caution">
    <text evidence="3">The sequence shown here is derived from an EMBL/GenBank/DDBJ whole genome shotgun (WGS) entry which is preliminary data.</text>
</comment>